<dbReference type="Proteomes" id="UP000192578">
    <property type="component" value="Unassembled WGS sequence"/>
</dbReference>
<organism evidence="3 4">
    <name type="scientific">Hypsibius exemplaris</name>
    <name type="common">Freshwater tardigrade</name>
    <dbReference type="NCBI Taxonomy" id="2072580"/>
    <lineage>
        <taxon>Eukaryota</taxon>
        <taxon>Metazoa</taxon>
        <taxon>Ecdysozoa</taxon>
        <taxon>Tardigrada</taxon>
        <taxon>Eutardigrada</taxon>
        <taxon>Parachela</taxon>
        <taxon>Hypsibioidea</taxon>
        <taxon>Hypsibiidae</taxon>
        <taxon>Hypsibius</taxon>
    </lineage>
</organism>
<dbReference type="OrthoDB" id="10504667at2759"/>
<reference evidence="4" key="1">
    <citation type="submission" date="2017-01" db="EMBL/GenBank/DDBJ databases">
        <title>Comparative genomics of anhydrobiosis in the tardigrade Hypsibius dujardini.</title>
        <authorList>
            <person name="Yoshida Y."/>
            <person name="Koutsovoulos G."/>
            <person name="Laetsch D."/>
            <person name="Stevens L."/>
            <person name="Kumar S."/>
            <person name="Horikawa D."/>
            <person name="Ishino K."/>
            <person name="Komine S."/>
            <person name="Tomita M."/>
            <person name="Blaxter M."/>
            <person name="Arakawa K."/>
        </authorList>
    </citation>
    <scope>NUCLEOTIDE SEQUENCE [LARGE SCALE GENOMIC DNA]</scope>
    <source>
        <strain evidence="4">Z151</strain>
    </source>
</reference>
<name>A0A9X6NKC4_HYPEX</name>
<feature type="region of interest" description="Disordered" evidence="1">
    <location>
        <begin position="210"/>
        <end position="239"/>
    </location>
</feature>
<gene>
    <name evidence="3" type="ORF">BV898_16524</name>
</gene>
<evidence type="ECO:0000256" key="2">
    <source>
        <dbReference type="SAM" id="SignalP"/>
    </source>
</evidence>
<feature type="signal peptide" evidence="2">
    <location>
        <begin position="1"/>
        <end position="29"/>
    </location>
</feature>
<sequence length="514" mass="55253">MTSRLSNSLKGLDPLFVVIVSLLFIGASAVSQNNLSGGGASHKNNPAAADIYNPITSQADPLFNSLGDTCLQIGYPCDSYGSVCASQKTLLFQQARKAETSGRCKCRPGFFEVETACNRPPIFLKLPYKFHLLSTAPKQTVGIIRAKDPDNNSIDLQLSTSEFTLSSTGELLSTQIYTAPKTVTFSAVVTDNYGSESIVPVTVTIAVPPGLKSEKPSSNSSSSNSSSNTTERPFNPDECESGAANSMDLFFRESPDASAFLLGPFQHFQTYLLFAGPYVVEYVFDWNTTDAVPAMRLQSDPAPDLIASYFNLTVEDPTNVSVLFSYSSLAAGGDTFLLNLILNISGEVRQLRCSTDAATSTRAVLGCQMLEPELGGHFKLPGTAATSQLFIGDNQVYHFVVGGTTNQSLSLMDGNFTKTHQRNRTFLAGQTRIEKVTAVQLIQDQVGGGDSRYATGLLAVFGVGQEGNDTAVPYLGLAHLLLSGQPDSPLTPVNGQVAWIVEPRPLRQLLDSYW</sequence>
<evidence type="ECO:0000313" key="3">
    <source>
        <dbReference type="EMBL" id="OWA52061.1"/>
    </source>
</evidence>
<dbReference type="EMBL" id="MTYJ01000249">
    <property type="protein sequence ID" value="OWA52061.1"/>
    <property type="molecule type" value="Genomic_DNA"/>
</dbReference>
<proteinExistence type="predicted"/>
<dbReference type="CDD" id="cd11304">
    <property type="entry name" value="Cadherin_repeat"/>
    <property type="match status" value="1"/>
</dbReference>
<protein>
    <recommendedName>
        <fullName evidence="5">Cadherin domain-containing protein</fullName>
    </recommendedName>
</protein>
<dbReference type="AlphaFoldDB" id="A0A9X6NKC4"/>
<keyword evidence="4" id="KW-1185">Reference proteome</keyword>
<feature type="compositionally biased region" description="Low complexity" evidence="1">
    <location>
        <begin position="217"/>
        <end position="228"/>
    </location>
</feature>
<keyword evidence="2" id="KW-0732">Signal</keyword>
<dbReference type="Gene3D" id="2.60.40.60">
    <property type="entry name" value="Cadherins"/>
    <property type="match status" value="1"/>
</dbReference>
<accession>A0A9X6NKC4</accession>
<feature type="chain" id="PRO_5040856509" description="Cadherin domain-containing protein" evidence="2">
    <location>
        <begin position="30"/>
        <end position="514"/>
    </location>
</feature>
<comment type="caution">
    <text evidence="3">The sequence shown here is derived from an EMBL/GenBank/DDBJ whole genome shotgun (WGS) entry which is preliminary data.</text>
</comment>
<evidence type="ECO:0000313" key="4">
    <source>
        <dbReference type="Proteomes" id="UP000192578"/>
    </source>
</evidence>
<evidence type="ECO:0008006" key="5">
    <source>
        <dbReference type="Google" id="ProtNLM"/>
    </source>
</evidence>
<evidence type="ECO:0000256" key="1">
    <source>
        <dbReference type="SAM" id="MobiDB-lite"/>
    </source>
</evidence>